<dbReference type="PROSITE" id="PS51002">
    <property type="entry name" value="CYTB_NTER"/>
    <property type="match status" value="1"/>
</dbReference>
<dbReference type="EMBL" id="JACIBV010000001">
    <property type="protein sequence ID" value="MBB3730881.1"/>
    <property type="molecule type" value="Genomic_DNA"/>
</dbReference>
<dbReference type="PANTHER" id="PTHR19271">
    <property type="entry name" value="CYTOCHROME B"/>
    <property type="match status" value="1"/>
</dbReference>
<feature type="transmembrane region" description="Helical" evidence="6">
    <location>
        <begin position="134"/>
        <end position="154"/>
    </location>
</feature>
<dbReference type="GO" id="GO:0016491">
    <property type="term" value="F:oxidoreductase activity"/>
    <property type="evidence" value="ECO:0007669"/>
    <property type="project" value="InterPro"/>
</dbReference>
<dbReference type="SUPFAM" id="SSF81342">
    <property type="entry name" value="Transmembrane di-heme cytochromes"/>
    <property type="match status" value="1"/>
</dbReference>
<reference evidence="8 9" key="1">
    <citation type="submission" date="2020-08" db="EMBL/GenBank/DDBJ databases">
        <title>Sequencing the genomes of 1000 actinobacteria strains.</title>
        <authorList>
            <person name="Klenk H.-P."/>
        </authorList>
    </citation>
    <scope>NUCLEOTIDE SEQUENCE [LARGE SCALE GENOMIC DNA]</scope>
    <source>
        <strain evidence="8 9">DSM 44320</strain>
    </source>
</reference>
<keyword evidence="9" id="KW-1185">Reference proteome</keyword>
<feature type="transmembrane region" description="Helical" evidence="6">
    <location>
        <begin position="74"/>
        <end position="92"/>
    </location>
</feature>
<sequence>MWPQQRLVGEMLVYCFVVVLLTGAFLTFFYTPSAEEVVYDGSYDLLKGIAMSTAYASVLDLSFDVRGGLFIRHLHQWSSVIFLVGVALRLTACRAFLQAVPVIALLVLGALNAVAGYALTDDLFAGRIRGEAPIAWWYGAHLLLAFVVAAALVVAWRRAGAQRPRALYFVVICLSLTLLAVLFPLNQIWLHGPSM</sequence>
<evidence type="ECO:0000313" key="9">
    <source>
        <dbReference type="Proteomes" id="UP000579945"/>
    </source>
</evidence>
<comment type="caution">
    <text evidence="8">The sequence shown here is derived from an EMBL/GenBank/DDBJ whole genome shotgun (WGS) entry which is preliminary data.</text>
</comment>
<dbReference type="RefSeq" id="WP_183656106.1">
    <property type="nucleotide sequence ID" value="NZ_BAAAXX010000041.1"/>
</dbReference>
<dbReference type="GO" id="GO:0008121">
    <property type="term" value="F:quinol-cytochrome-c reductase activity"/>
    <property type="evidence" value="ECO:0007669"/>
    <property type="project" value="UniProtKB-EC"/>
</dbReference>
<evidence type="ECO:0000256" key="2">
    <source>
        <dbReference type="ARBA" id="ARBA00012951"/>
    </source>
</evidence>
<keyword evidence="6" id="KW-1133">Transmembrane helix</keyword>
<feature type="transmembrane region" description="Helical" evidence="6">
    <location>
        <begin position="166"/>
        <end position="185"/>
    </location>
</feature>
<protein>
    <recommendedName>
        <fullName evidence="3">Cytochrome bc1 complex cytochrome b subunit</fullName>
        <ecNumber evidence="2">7.1.1.8</ecNumber>
    </recommendedName>
    <alternativeName>
        <fullName evidence="5">Cytochrome bc1 reductase complex subunit QcrB</fullName>
    </alternativeName>
</protein>
<gene>
    <name evidence="8" type="ORF">FHR33_006741</name>
</gene>
<evidence type="ECO:0000259" key="7">
    <source>
        <dbReference type="PROSITE" id="PS51002"/>
    </source>
</evidence>
<dbReference type="GO" id="GO:0016020">
    <property type="term" value="C:membrane"/>
    <property type="evidence" value="ECO:0007669"/>
    <property type="project" value="InterPro"/>
</dbReference>
<dbReference type="InterPro" id="IPR016174">
    <property type="entry name" value="Di-haem_cyt_TM"/>
</dbReference>
<dbReference type="GO" id="GO:0022904">
    <property type="term" value="P:respiratory electron transport chain"/>
    <property type="evidence" value="ECO:0007669"/>
    <property type="project" value="InterPro"/>
</dbReference>
<evidence type="ECO:0000313" key="8">
    <source>
        <dbReference type="EMBL" id="MBB3730881.1"/>
    </source>
</evidence>
<proteinExistence type="predicted"/>
<evidence type="ECO:0000256" key="1">
    <source>
        <dbReference type="ARBA" id="ARBA00001971"/>
    </source>
</evidence>
<dbReference type="AlphaFoldDB" id="A0A7W5YB04"/>
<dbReference type="Gene3D" id="1.20.810.10">
    <property type="entry name" value="Cytochrome Bc1 Complex, Chain C"/>
    <property type="match status" value="1"/>
</dbReference>
<feature type="domain" description="Cytochrome b/b6 N-terminal region profile" evidence="7">
    <location>
        <begin position="1"/>
        <end position="195"/>
    </location>
</feature>
<evidence type="ECO:0000256" key="5">
    <source>
        <dbReference type="ARBA" id="ARBA00029568"/>
    </source>
</evidence>
<organism evidence="8 9">
    <name type="scientific">Nonomuraea dietziae</name>
    <dbReference type="NCBI Taxonomy" id="65515"/>
    <lineage>
        <taxon>Bacteria</taxon>
        <taxon>Bacillati</taxon>
        <taxon>Actinomycetota</taxon>
        <taxon>Actinomycetes</taxon>
        <taxon>Streptosporangiales</taxon>
        <taxon>Streptosporangiaceae</taxon>
        <taxon>Nonomuraea</taxon>
    </lineage>
</organism>
<dbReference type="PANTHER" id="PTHR19271:SF16">
    <property type="entry name" value="CYTOCHROME B"/>
    <property type="match status" value="1"/>
</dbReference>
<name>A0A7W5YB04_9ACTN</name>
<evidence type="ECO:0000256" key="4">
    <source>
        <dbReference type="ARBA" id="ARBA00029351"/>
    </source>
</evidence>
<dbReference type="EC" id="7.1.1.8" evidence="2"/>
<accession>A0A7W5YB04</accession>
<dbReference type="Proteomes" id="UP000579945">
    <property type="component" value="Unassembled WGS sequence"/>
</dbReference>
<feature type="transmembrane region" description="Helical" evidence="6">
    <location>
        <begin position="99"/>
        <end position="119"/>
    </location>
</feature>
<comment type="cofactor">
    <cofactor evidence="1">
        <name>heme</name>
        <dbReference type="ChEBI" id="CHEBI:30413"/>
    </cofactor>
</comment>
<comment type="catalytic activity">
    <reaction evidence="4">
        <text>a quinol + 2 Fe(III)-[cytochrome c](out) = a quinone + 2 Fe(II)-[cytochrome c](out) + 2 H(+)(out)</text>
        <dbReference type="Rhea" id="RHEA:11484"/>
        <dbReference type="Rhea" id="RHEA-COMP:10350"/>
        <dbReference type="Rhea" id="RHEA-COMP:14399"/>
        <dbReference type="ChEBI" id="CHEBI:15378"/>
        <dbReference type="ChEBI" id="CHEBI:24646"/>
        <dbReference type="ChEBI" id="CHEBI:29033"/>
        <dbReference type="ChEBI" id="CHEBI:29034"/>
        <dbReference type="ChEBI" id="CHEBI:132124"/>
        <dbReference type="EC" id="7.1.1.8"/>
    </reaction>
</comment>
<dbReference type="GeneID" id="95393006"/>
<evidence type="ECO:0000256" key="3">
    <source>
        <dbReference type="ARBA" id="ARBA00016116"/>
    </source>
</evidence>
<keyword evidence="6" id="KW-0812">Transmembrane</keyword>
<feature type="transmembrane region" description="Helical" evidence="6">
    <location>
        <begin position="12"/>
        <end position="30"/>
    </location>
</feature>
<dbReference type="InterPro" id="IPR005797">
    <property type="entry name" value="Cyt_b/b6_N"/>
</dbReference>
<dbReference type="InterPro" id="IPR027387">
    <property type="entry name" value="Cytb/b6-like_sf"/>
</dbReference>
<evidence type="ECO:0000256" key="6">
    <source>
        <dbReference type="SAM" id="Phobius"/>
    </source>
</evidence>
<keyword evidence="6" id="KW-0472">Membrane</keyword>